<proteinExistence type="predicted"/>
<organism evidence="2 3">
    <name type="scientific">Rugamonas rubra</name>
    <dbReference type="NCBI Taxonomy" id="758825"/>
    <lineage>
        <taxon>Bacteria</taxon>
        <taxon>Pseudomonadati</taxon>
        <taxon>Pseudomonadota</taxon>
        <taxon>Betaproteobacteria</taxon>
        <taxon>Burkholderiales</taxon>
        <taxon>Oxalobacteraceae</taxon>
        <taxon>Telluria group</taxon>
        <taxon>Rugamonas</taxon>
    </lineage>
</organism>
<name>A0A1I4SZN5_9BURK</name>
<dbReference type="EMBL" id="FOTW01000028">
    <property type="protein sequence ID" value="SFM69932.1"/>
    <property type="molecule type" value="Genomic_DNA"/>
</dbReference>
<gene>
    <name evidence="2" type="ORF">SAMN02982985_05005</name>
</gene>
<dbReference type="AlphaFoldDB" id="A0A1I4SZN5"/>
<evidence type="ECO:0000313" key="2">
    <source>
        <dbReference type="EMBL" id="SFM69932.1"/>
    </source>
</evidence>
<dbReference type="Proteomes" id="UP000199470">
    <property type="component" value="Unassembled WGS sequence"/>
</dbReference>
<reference evidence="2 3" key="1">
    <citation type="submission" date="2016-10" db="EMBL/GenBank/DDBJ databases">
        <authorList>
            <person name="de Groot N.N."/>
        </authorList>
    </citation>
    <scope>NUCLEOTIDE SEQUENCE [LARGE SCALE GENOMIC DNA]</scope>
    <source>
        <strain evidence="2 3">ATCC 43154</strain>
    </source>
</reference>
<evidence type="ECO:0008006" key="4">
    <source>
        <dbReference type="Google" id="ProtNLM"/>
    </source>
</evidence>
<protein>
    <recommendedName>
        <fullName evidence="4">DUF3142 domain-containing protein</fullName>
    </recommendedName>
</protein>
<dbReference type="STRING" id="758825.SAMN02982985_05005"/>
<keyword evidence="3" id="KW-1185">Reference proteome</keyword>
<evidence type="ECO:0000313" key="3">
    <source>
        <dbReference type="Proteomes" id="UP000199470"/>
    </source>
</evidence>
<dbReference type="RefSeq" id="WP_245774437.1">
    <property type="nucleotide sequence ID" value="NZ_FOTW01000028.1"/>
</dbReference>
<feature type="region of interest" description="Disordered" evidence="1">
    <location>
        <begin position="1"/>
        <end position="20"/>
    </location>
</feature>
<sequence length="279" mass="31172">MQLDPSCTASRRPPRGSAGLARPPRLFAALLTQRPRALPAALLCALLGAARPAPAQQIAWLWDEAELPAWSTQEAAVLHRHVLLSGAAIRTRPRMRQPALAAGTRVTPVLHVEVSTVHPPEDIEGSRALIVGAALDAAADSSSGWVQLDMEAKPSQRQFYHSLVRQIRAALPPRMRLSVTALTWWCRSPAWLDNLDADEVVPMFFRMGRDSAELRELIEHQPERLHQRCRGGAAGFSPQEPFSAEVEARYTKRYWFDRRAWRRSTFTPTQIVSQSRTTP</sequence>
<accession>A0A1I4SZN5</accession>
<evidence type="ECO:0000256" key="1">
    <source>
        <dbReference type="SAM" id="MobiDB-lite"/>
    </source>
</evidence>